<evidence type="ECO:0000256" key="2">
    <source>
        <dbReference type="ARBA" id="ARBA00022679"/>
    </source>
</evidence>
<evidence type="ECO:0000256" key="4">
    <source>
        <dbReference type="ARBA" id="ARBA00022777"/>
    </source>
</evidence>
<keyword evidence="4 5" id="KW-0418">Kinase</keyword>
<dbReference type="NCBIfam" id="NF003742">
    <property type="entry name" value="PRK05339.1"/>
    <property type="match status" value="1"/>
</dbReference>
<evidence type="ECO:0000256" key="1">
    <source>
        <dbReference type="ARBA" id="ARBA00022527"/>
    </source>
</evidence>
<gene>
    <name evidence="7" type="ORF">QWY29_11955</name>
</gene>
<dbReference type="InterPro" id="IPR005177">
    <property type="entry name" value="Kinase-pyrophosphorylase"/>
</dbReference>
<dbReference type="EC" id="2.7.4.28" evidence="5"/>
<dbReference type="Pfam" id="PF03618">
    <property type="entry name" value="Kinase-PPPase"/>
    <property type="match status" value="1"/>
</dbReference>
<dbReference type="HAMAP" id="MF_01062">
    <property type="entry name" value="PSRP"/>
    <property type="match status" value="1"/>
</dbReference>
<keyword evidence="7" id="KW-0670">Pyruvate</keyword>
<dbReference type="Proteomes" id="UP001168537">
    <property type="component" value="Unassembled WGS sequence"/>
</dbReference>
<keyword evidence="8" id="KW-1185">Reference proteome</keyword>
<dbReference type="PANTHER" id="PTHR31756">
    <property type="entry name" value="PYRUVATE, PHOSPHATE DIKINASE REGULATORY PROTEIN 1, CHLOROPLASTIC"/>
    <property type="match status" value="1"/>
</dbReference>
<comment type="catalytic activity">
    <reaction evidence="5">
        <text>[pyruvate, water dikinase] + ADP = [pyruvate, water dikinase]-phosphate + AMP + H(+)</text>
        <dbReference type="Rhea" id="RHEA:46020"/>
        <dbReference type="Rhea" id="RHEA-COMP:11425"/>
        <dbReference type="Rhea" id="RHEA-COMP:11426"/>
        <dbReference type="ChEBI" id="CHEBI:15378"/>
        <dbReference type="ChEBI" id="CHEBI:43176"/>
        <dbReference type="ChEBI" id="CHEBI:68546"/>
        <dbReference type="ChEBI" id="CHEBI:456215"/>
        <dbReference type="ChEBI" id="CHEBI:456216"/>
        <dbReference type="EC" id="2.7.11.33"/>
    </reaction>
</comment>
<dbReference type="EC" id="2.7.11.33" evidence="5"/>
<feature type="region of interest" description="Disordered" evidence="6">
    <location>
        <begin position="274"/>
        <end position="293"/>
    </location>
</feature>
<keyword evidence="2 5" id="KW-0808">Transferase</keyword>
<sequence length="293" mass="32507">MNASSEQGVVPVFFLSDSTGISAETMGNALLLQFPELQFERTLIPFIHTVEDARRVVALLDEAAEGPVAPLVFTTAASDEVRAELARTTAPIIDFFDMHMQRVESILGRRGQRAAARLHGVGDIKRYNARMAAVEFTIEHDDGQSLRALEKADVILLAPSRCGKTPTSMYLALQHGLFVANYPLVDEDLDRSELPEVVQPYLERCFGLTTTADRLSRVRNERRPGSRYASPEQCRWELRRADALLAARRIPVIDSSAKSVEEISALILQTLKAGARKRARRQQDTSSTKGTQS</sequence>
<feature type="compositionally biased region" description="Polar residues" evidence="6">
    <location>
        <begin position="284"/>
        <end position="293"/>
    </location>
</feature>
<keyword evidence="3 5" id="KW-0547">Nucleotide-binding</keyword>
<dbReference type="RefSeq" id="WP_300961114.1">
    <property type="nucleotide sequence ID" value="NZ_JAUHJR010000004.1"/>
</dbReference>
<evidence type="ECO:0000256" key="6">
    <source>
        <dbReference type="SAM" id="MobiDB-lite"/>
    </source>
</evidence>
<evidence type="ECO:0000256" key="3">
    <source>
        <dbReference type="ARBA" id="ARBA00022741"/>
    </source>
</evidence>
<dbReference type="EMBL" id="JAUHJR010000004">
    <property type="protein sequence ID" value="MDN4162068.1"/>
    <property type="molecule type" value="Genomic_DNA"/>
</dbReference>
<name>A0ABT8EV93_9ACTN</name>
<evidence type="ECO:0000313" key="7">
    <source>
        <dbReference type="EMBL" id="MDN4162068.1"/>
    </source>
</evidence>
<reference evidence="7" key="1">
    <citation type="submission" date="2023-06" db="EMBL/GenBank/DDBJ databases">
        <title>Draft genome sequence of Nocardioides sp. SOB72.</title>
        <authorList>
            <person name="Zhang G."/>
        </authorList>
    </citation>
    <scope>NUCLEOTIDE SEQUENCE</scope>
    <source>
        <strain evidence="7">SOB72</strain>
    </source>
</reference>
<comment type="caution">
    <text evidence="7">The sequence shown here is derived from an EMBL/GenBank/DDBJ whole genome shotgun (WGS) entry which is preliminary data.</text>
</comment>
<accession>A0ABT8EV93</accession>
<evidence type="ECO:0000313" key="8">
    <source>
        <dbReference type="Proteomes" id="UP001168537"/>
    </source>
</evidence>
<evidence type="ECO:0000256" key="5">
    <source>
        <dbReference type="HAMAP-Rule" id="MF_01062"/>
    </source>
</evidence>
<feature type="binding site" evidence="5">
    <location>
        <begin position="158"/>
        <end position="165"/>
    </location>
    <ligand>
        <name>ADP</name>
        <dbReference type="ChEBI" id="CHEBI:456216"/>
    </ligand>
</feature>
<comment type="catalytic activity">
    <reaction evidence="5">
        <text>[pyruvate, water dikinase]-phosphate + phosphate + H(+) = [pyruvate, water dikinase] + diphosphate</text>
        <dbReference type="Rhea" id="RHEA:48580"/>
        <dbReference type="Rhea" id="RHEA-COMP:11425"/>
        <dbReference type="Rhea" id="RHEA-COMP:11426"/>
        <dbReference type="ChEBI" id="CHEBI:15378"/>
        <dbReference type="ChEBI" id="CHEBI:33019"/>
        <dbReference type="ChEBI" id="CHEBI:43176"/>
        <dbReference type="ChEBI" id="CHEBI:43474"/>
        <dbReference type="ChEBI" id="CHEBI:68546"/>
        <dbReference type="EC" id="2.7.4.28"/>
    </reaction>
</comment>
<proteinExistence type="inferred from homology"/>
<dbReference type="InterPro" id="IPR026530">
    <property type="entry name" value="PSRP"/>
</dbReference>
<protein>
    <recommendedName>
        <fullName evidence="5">Putative phosphoenolpyruvate synthase regulatory protein</fullName>
        <shortName evidence="5">PEP synthase regulatory protein</shortName>
        <shortName evidence="5">PSRP</shortName>
        <ecNumber evidence="5">2.7.11.33</ecNumber>
        <ecNumber evidence="5">2.7.4.28</ecNumber>
    </recommendedName>
    <alternativeName>
        <fullName evidence="5">Pyruvate, water dikinase regulatory protein</fullName>
    </alternativeName>
</protein>
<comment type="function">
    <text evidence="5">Bifunctional serine/threonine kinase and phosphorylase involved in the regulation of the phosphoenolpyruvate synthase (PEPS) by catalyzing its phosphorylation/dephosphorylation.</text>
</comment>
<dbReference type="PANTHER" id="PTHR31756:SF3">
    <property type="entry name" value="PYRUVATE, PHOSPHATE DIKINASE REGULATORY PROTEIN 1, CHLOROPLASTIC"/>
    <property type="match status" value="1"/>
</dbReference>
<keyword evidence="1 5" id="KW-0723">Serine/threonine-protein kinase</keyword>
<dbReference type="GO" id="GO:0016740">
    <property type="term" value="F:transferase activity"/>
    <property type="evidence" value="ECO:0007669"/>
    <property type="project" value="UniProtKB-KW"/>
</dbReference>
<comment type="similarity">
    <text evidence="5">Belongs to the pyruvate, phosphate/water dikinase regulatory protein family. PSRP subfamily.</text>
</comment>
<organism evidence="7 8">
    <name type="scientific">Nocardioides abyssi</name>
    <dbReference type="NCBI Taxonomy" id="3058370"/>
    <lineage>
        <taxon>Bacteria</taxon>
        <taxon>Bacillati</taxon>
        <taxon>Actinomycetota</taxon>
        <taxon>Actinomycetes</taxon>
        <taxon>Propionibacteriales</taxon>
        <taxon>Nocardioidaceae</taxon>
        <taxon>Nocardioides</taxon>
    </lineage>
</organism>